<evidence type="ECO:0000313" key="3">
    <source>
        <dbReference type="EMBL" id="KIW03621.1"/>
    </source>
</evidence>
<sequence>MTKTALIIGGNGKVSRALTPLLTGATPAWKVYSLIRNPDQKSAVEALGAEPIVKSVEDASVDELAATFHKCLPVDVVIWSAGAGGGDRSRTESVDHLGAIKVMDACAKEHIKRFIIVSALDLRDRNLDPPSWYNDDDHQQSEKVWSAIGPYMRAKFAADKELVTGNDKRGLDYTIVRPGHLTDDGAKGTISAGHVHLGTPIARADVAQTILECIKNDGTIGMAFDVVGGEMAIKLAVEQVVAKGEDCFKGFY</sequence>
<proteinExistence type="inferred from homology"/>
<dbReference type="OrthoDB" id="10254604at2759"/>
<dbReference type="HOGENOM" id="CLU_025711_1_3_1"/>
<dbReference type="Pfam" id="PF13460">
    <property type="entry name" value="NAD_binding_10"/>
    <property type="match status" value="1"/>
</dbReference>
<dbReference type="AlphaFoldDB" id="A0A0D1XMC3"/>
<dbReference type="Proteomes" id="UP000053259">
    <property type="component" value="Unassembled WGS sequence"/>
</dbReference>
<comment type="similarity">
    <text evidence="1">Belongs to the avfA family.</text>
</comment>
<organism evidence="3 4">
    <name type="scientific">Verruconis gallopava</name>
    <dbReference type="NCBI Taxonomy" id="253628"/>
    <lineage>
        <taxon>Eukaryota</taxon>
        <taxon>Fungi</taxon>
        <taxon>Dikarya</taxon>
        <taxon>Ascomycota</taxon>
        <taxon>Pezizomycotina</taxon>
        <taxon>Dothideomycetes</taxon>
        <taxon>Pleosporomycetidae</taxon>
        <taxon>Venturiales</taxon>
        <taxon>Sympoventuriaceae</taxon>
        <taxon>Verruconis</taxon>
    </lineage>
</organism>
<gene>
    <name evidence="3" type="ORF">PV09_05373</name>
</gene>
<feature type="domain" description="NAD(P)-binding" evidence="2">
    <location>
        <begin position="9"/>
        <end position="216"/>
    </location>
</feature>
<dbReference type="VEuPathDB" id="FungiDB:PV09_05373"/>
<dbReference type="PANTHER" id="PTHR15020:SF50">
    <property type="entry name" value="UPF0659 PROTEIN YMR090W"/>
    <property type="match status" value="1"/>
</dbReference>
<dbReference type="SUPFAM" id="SSF51735">
    <property type="entry name" value="NAD(P)-binding Rossmann-fold domains"/>
    <property type="match status" value="1"/>
</dbReference>
<keyword evidence="4" id="KW-1185">Reference proteome</keyword>
<dbReference type="STRING" id="253628.A0A0D1XMC3"/>
<dbReference type="GeneID" id="27313346"/>
<dbReference type="CDD" id="cd05243">
    <property type="entry name" value="SDR_a5"/>
    <property type="match status" value="1"/>
</dbReference>
<evidence type="ECO:0000313" key="4">
    <source>
        <dbReference type="Proteomes" id="UP000053259"/>
    </source>
</evidence>
<dbReference type="InterPro" id="IPR036291">
    <property type="entry name" value="NAD(P)-bd_dom_sf"/>
</dbReference>
<dbReference type="RefSeq" id="XP_016213490.1">
    <property type="nucleotide sequence ID" value="XM_016358871.1"/>
</dbReference>
<dbReference type="FunCoup" id="A0A0D1XMC3">
    <property type="interactions" value="666"/>
</dbReference>
<name>A0A0D1XMC3_9PEZI</name>
<dbReference type="InterPro" id="IPR016040">
    <property type="entry name" value="NAD(P)-bd_dom"/>
</dbReference>
<evidence type="ECO:0000256" key="1">
    <source>
        <dbReference type="ARBA" id="ARBA00038376"/>
    </source>
</evidence>
<accession>A0A0D1XMC3</accession>
<dbReference type="InParanoid" id="A0A0D1XMC3"/>
<dbReference type="EMBL" id="KN847544">
    <property type="protein sequence ID" value="KIW03621.1"/>
    <property type="molecule type" value="Genomic_DNA"/>
</dbReference>
<evidence type="ECO:0000259" key="2">
    <source>
        <dbReference type="Pfam" id="PF13460"/>
    </source>
</evidence>
<reference evidence="3 4" key="1">
    <citation type="submission" date="2015-01" db="EMBL/GenBank/DDBJ databases">
        <title>The Genome Sequence of Ochroconis gallopava CBS43764.</title>
        <authorList>
            <consortium name="The Broad Institute Genomics Platform"/>
            <person name="Cuomo C."/>
            <person name="de Hoog S."/>
            <person name="Gorbushina A."/>
            <person name="Stielow B."/>
            <person name="Teixiera M."/>
            <person name="Abouelleil A."/>
            <person name="Chapman S.B."/>
            <person name="Priest M."/>
            <person name="Young S.K."/>
            <person name="Wortman J."/>
            <person name="Nusbaum C."/>
            <person name="Birren B."/>
        </authorList>
    </citation>
    <scope>NUCLEOTIDE SEQUENCE [LARGE SCALE GENOMIC DNA]</scope>
    <source>
        <strain evidence="3 4">CBS 43764</strain>
    </source>
</reference>
<dbReference type="PANTHER" id="PTHR15020">
    <property type="entry name" value="FLAVIN REDUCTASE-RELATED"/>
    <property type="match status" value="1"/>
</dbReference>
<protein>
    <recommendedName>
        <fullName evidence="2">NAD(P)-binding domain-containing protein</fullName>
    </recommendedName>
</protein>
<dbReference type="Gene3D" id="3.40.50.720">
    <property type="entry name" value="NAD(P)-binding Rossmann-like Domain"/>
    <property type="match status" value="1"/>
</dbReference>